<dbReference type="AlphaFoldDB" id="A0A0F9T3Z9"/>
<sequence length="424" mass="46541">MIIGTSAKIDELGEGKFRFEAGGELRHFQKNGIWRPVELNKVEASAPSGLTHLYKQNHFGLGIDANKGRFRVYPDTSDFGAYVEVYDIGEKPVQVSSSAEGVVISRRINAWNCTFRATFNDRGFFKEFIFDNVASIPDTIKMGMKIVGLTRQRQGRQIKLGKKTVMRLPDAIWYAEDGGYIGLVSENIQGETVTLDIDKSAMAGVRGKIIIDPTLTLPTNVPGPDSNGLYQQFPNSVLNATPNLDAGWFINFQVRHSIFRWDISSIPAGSTIDSSTLTLFVTFILGAASGRTYNINEVTQRAWVHSQATYNVYSTGNNWATPGGDYTTVGAAQFVLDVAANNTKSIDVTTHTQNQLALGSLEQTMTDEGTLVFDALLEVGAEDNPTANKRPLLVINYMVAGEVNLLDFKRGPVRGSLRGIRRAA</sequence>
<evidence type="ECO:0000313" key="1">
    <source>
        <dbReference type="EMBL" id="KKN36253.1"/>
    </source>
</evidence>
<name>A0A0F9T3Z9_9ZZZZ</name>
<proteinExistence type="predicted"/>
<accession>A0A0F9T3Z9</accession>
<protein>
    <recommendedName>
        <fullName evidence="2">TGF-beta propeptide domain-containing protein</fullName>
    </recommendedName>
</protein>
<comment type="caution">
    <text evidence="1">The sequence shown here is derived from an EMBL/GenBank/DDBJ whole genome shotgun (WGS) entry which is preliminary data.</text>
</comment>
<dbReference type="NCBIfam" id="NF033679">
    <property type="entry name" value="DNRLRE_dom"/>
    <property type="match status" value="1"/>
</dbReference>
<dbReference type="EMBL" id="LAZR01001978">
    <property type="protein sequence ID" value="KKN36253.1"/>
    <property type="molecule type" value="Genomic_DNA"/>
</dbReference>
<reference evidence="1" key="1">
    <citation type="journal article" date="2015" name="Nature">
        <title>Complex archaea that bridge the gap between prokaryotes and eukaryotes.</title>
        <authorList>
            <person name="Spang A."/>
            <person name="Saw J.H."/>
            <person name="Jorgensen S.L."/>
            <person name="Zaremba-Niedzwiedzka K."/>
            <person name="Martijn J."/>
            <person name="Lind A.E."/>
            <person name="van Eijk R."/>
            <person name="Schleper C."/>
            <person name="Guy L."/>
            <person name="Ettema T.J."/>
        </authorList>
    </citation>
    <scope>NUCLEOTIDE SEQUENCE</scope>
</reference>
<organism evidence="1">
    <name type="scientific">marine sediment metagenome</name>
    <dbReference type="NCBI Taxonomy" id="412755"/>
    <lineage>
        <taxon>unclassified sequences</taxon>
        <taxon>metagenomes</taxon>
        <taxon>ecological metagenomes</taxon>
    </lineage>
</organism>
<gene>
    <name evidence="1" type="ORF">LCGC14_0775430</name>
</gene>
<evidence type="ECO:0008006" key="2">
    <source>
        <dbReference type="Google" id="ProtNLM"/>
    </source>
</evidence>